<dbReference type="InterPro" id="IPR050261">
    <property type="entry name" value="FrsA_esterase"/>
</dbReference>
<feature type="domain" description="Acetyl xylan esterase" evidence="1">
    <location>
        <begin position="103"/>
        <end position="249"/>
    </location>
</feature>
<gene>
    <name evidence="2" type="ORF">KUV50_08620</name>
</gene>
<dbReference type="AlphaFoldDB" id="A0A953HTL2"/>
<dbReference type="PANTHER" id="PTHR22946">
    <property type="entry name" value="DIENELACTONE HYDROLASE DOMAIN-CONTAINING PROTEIN-RELATED"/>
    <property type="match status" value="1"/>
</dbReference>
<dbReference type="EMBL" id="JAHVHU010000007">
    <property type="protein sequence ID" value="MBY5958190.1"/>
    <property type="molecule type" value="Genomic_DNA"/>
</dbReference>
<keyword evidence="3" id="KW-1185">Reference proteome</keyword>
<organism evidence="2 3">
    <name type="scientific">Membranihabitans marinus</name>
    <dbReference type="NCBI Taxonomy" id="1227546"/>
    <lineage>
        <taxon>Bacteria</taxon>
        <taxon>Pseudomonadati</taxon>
        <taxon>Bacteroidota</taxon>
        <taxon>Saprospiria</taxon>
        <taxon>Saprospirales</taxon>
        <taxon>Saprospiraceae</taxon>
        <taxon>Membranihabitans</taxon>
    </lineage>
</organism>
<sequence length="672" mass="76013">MKIFFFILTLTLPVFCFTQYPGGSKYTTPDQSNNIRHYLMKEAAAITSRSLDTIQDLSGWKRVQKQKKEELAEMLGLDGYPVFEQRPAPYYKRVGTIRQDGFDIVKLYYESMDDLFVPANLYIPHKLNQAAPAILYVCGHSHTQKHHYQAHARNFAEQGFVCLIIETIQRGEVKGDHLGAYEKGWFQWYSRGYNPAGVEVWNGIRGIDLMESLAEVDPKRIGVTGISGGGSQSWYLPALDGRIRAAAAVAGAGTLEGQVCQKTLDDHCDCMMPINTYLWDFSDIGALIAPRPFVVAQTRHDGYYSIESVRDLYQRTSKIYELYGRGDNITMKEAPGGHSYGENDEMRPWILSFFRRHLQNDKNGTTEQGNIDVSKVLSDTDLSVYSGKPPENDRTKLIQESFVPKAEVPNISSKADLNAYRQRITDQLKAKTFRAFPEEPVPFEAKLEFSTRNFSKFGREIYSFVSEKGWRLKLDVRRTARPSEESTPVVLILNNPNETKWASHHLARGHNNDYNIAYFEARGIGETGWAENQKWHIRRASAWTGRTIASMRVYDVLRSLQYLRTLEGVDPANIHLAARGEMAVVAAYAALLDGTIKSLTLENPPATQDVESDPEGRGPALEMLNCLRITDLPQVVACQFPGNLTLLGQIPESYQWVEEIYNDLGNMSIRSQ</sequence>
<dbReference type="InterPro" id="IPR029058">
    <property type="entry name" value="AB_hydrolase_fold"/>
</dbReference>
<name>A0A953HTL2_9BACT</name>
<dbReference type="Gene3D" id="3.40.50.1820">
    <property type="entry name" value="alpha/beta hydrolase"/>
    <property type="match status" value="2"/>
</dbReference>
<dbReference type="Proteomes" id="UP000753961">
    <property type="component" value="Unassembled WGS sequence"/>
</dbReference>
<dbReference type="Pfam" id="PF05448">
    <property type="entry name" value="AXE1"/>
    <property type="match status" value="1"/>
</dbReference>
<protein>
    <submittedName>
        <fullName evidence="2">Acetylxylan esterase</fullName>
    </submittedName>
</protein>
<evidence type="ECO:0000259" key="1">
    <source>
        <dbReference type="Pfam" id="PF05448"/>
    </source>
</evidence>
<reference evidence="2" key="1">
    <citation type="submission" date="2021-06" db="EMBL/GenBank/DDBJ databases">
        <title>44 bacteria genomes isolated from Dapeng, Shenzhen.</title>
        <authorList>
            <person name="Zheng W."/>
            <person name="Yu S."/>
            <person name="Huang Y."/>
        </authorList>
    </citation>
    <scope>NUCLEOTIDE SEQUENCE</scope>
    <source>
        <strain evidence="2">DP5N28-2</strain>
    </source>
</reference>
<proteinExistence type="predicted"/>
<comment type="caution">
    <text evidence="2">The sequence shown here is derived from an EMBL/GenBank/DDBJ whole genome shotgun (WGS) entry which is preliminary data.</text>
</comment>
<dbReference type="SUPFAM" id="SSF53474">
    <property type="entry name" value="alpha/beta-Hydrolases"/>
    <property type="match status" value="2"/>
</dbReference>
<evidence type="ECO:0000313" key="2">
    <source>
        <dbReference type="EMBL" id="MBY5958190.1"/>
    </source>
</evidence>
<dbReference type="PANTHER" id="PTHR22946:SF8">
    <property type="entry name" value="ACETYL XYLAN ESTERASE DOMAIN-CONTAINING PROTEIN"/>
    <property type="match status" value="1"/>
</dbReference>
<accession>A0A953HTL2</accession>
<dbReference type="InterPro" id="IPR008391">
    <property type="entry name" value="AXE1_dom"/>
</dbReference>
<evidence type="ECO:0000313" key="3">
    <source>
        <dbReference type="Proteomes" id="UP000753961"/>
    </source>
</evidence>
<dbReference type="RefSeq" id="WP_222579721.1">
    <property type="nucleotide sequence ID" value="NZ_JAHVHU010000007.1"/>
</dbReference>